<comment type="caution">
    <text evidence="1">The sequence shown here is derived from an EMBL/GenBank/DDBJ whole genome shotgun (WGS) entry which is preliminary data.</text>
</comment>
<evidence type="ECO:0000313" key="1">
    <source>
        <dbReference type="EMBL" id="MCP0887914.1"/>
    </source>
</evidence>
<name>A0A9X2FLL6_9LACO</name>
<sequence length="186" mass="21729">MEYVVGDIVEFKFENDLVVGEIVVSDYGGAVGYSSNTYDILAQNMLYKHVEEKFIVRTIEKTNRLIYWKKRIETFLDALGSLEKERLKKIKIGQNLLELNKQIKTGKYLVGTESGSKYLIQFDKEETLMVRKNEKNKLRKDSQWIRVLFLDIRIGLPAFFILEPLGDSDFTIRQTTRVTEIKEFDS</sequence>
<organism evidence="1 2">
    <name type="scientific">Ligilactobacillus ubinensis</name>
    <dbReference type="NCBI Taxonomy" id="2876789"/>
    <lineage>
        <taxon>Bacteria</taxon>
        <taxon>Bacillati</taxon>
        <taxon>Bacillota</taxon>
        <taxon>Bacilli</taxon>
        <taxon>Lactobacillales</taxon>
        <taxon>Lactobacillaceae</taxon>
        <taxon>Ligilactobacillus</taxon>
    </lineage>
</organism>
<dbReference type="AlphaFoldDB" id="A0A9X2FLL6"/>
<accession>A0A9X2FLL6</accession>
<dbReference type="RefSeq" id="WP_253362073.1">
    <property type="nucleotide sequence ID" value="NZ_JAIULA010000029.1"/>
</dbReference>
<keyword evidence="2" id="KW-1185">Reference proteome</keyword>
<evidence type="ECO:0000313" key="2">
    <source>
        <dbReference type="Proteomes" id="UP001139006"/>
    </source>
</evidence>
<gene>
    <name evidence="1" type="ORF">LB941_11290</name>
</gene>
<dbReference type="EMBL" id="JAIULA010000029">
    <property type="protein sequence ID" value="MCP0887914.1"/>
    <property type="molecule type" value="Genomic_DNA"/>
</dbReference>
<dbReference type="Proteomes" id="UP001139006">
    <property type="component" value="Unassembled WGS sequence"/>
</dbReference>
<proteinExistence type="predicted"/>
<protein>
    <submittedName>
        <fullName evidence="1">Uncharacterized protein</fullName>
    </submittedName>
</protein>
<reference evidence="1 2" key="1">
    <citation type="journal article" date="2023" name="Int. J. Syst. Evol. Microbiol.">
        <title>Ligilactobacillus ubinensis sp. nov., a novel species isolated from the wild ferment of a durian fruit (Durio zibethinus).</title>
        <authorList>
            <person name="Heng Y.C."/>
            <person name="Menon N."/>
            <person name="Chen B."/>
            <person name="Loo B.Z.L."/>
            <person name="Wong G.W.J."/>
            <person name="Lim A.C.H."/>
            <person name="Silvaraju S."/>
            <person name="Kittelmann S."/>
        </authorList>
    </citation>
    <scope>NUCLEOTIDE SEQUENCE [LARGE SCALE GENOMIC DNA]</scope>
    <source>
        <strain evidence="1 2">WILCCON 0076</strain>
    </source>
</reference>